<accession>A0A072PZ67</accession>
<evidence type="ECO:0000313" key="2">
    <source>
        <dbReference type="Proteomes" id="UP000027920"/>
    </source>
</evidence>
<dbReference type="GeneID" id="25277426"/>
<dbReference type="EMBL" id="AMGV01000002">
    <property type="protein sequence ID" value="KEF60920.1"/>
    <property type="molecule type" value="Genomic_DNA"/>
</dbReference>
<dbReference type="HOGENOM" id="CLU_142365_0_0_1"/>
<organism evidence="1 2">
    <name type="scientific">Exophiala aquamarina CBS 119918</name>
    <dbReference type="NCBI Taxonomy" id="1182545"/>
    <lineage>
        <taxon>Eukaryota</taxon>
        <taxon>Fungi</taxon>
        <taxon>Dikarya</taxon>
        <taxon>Ascomycota</taxon>
        <taxon>Pezizomycotina</taxon>
        <taxon>Eurotiomycetes</taxon>
        <taxon>Chaetothyriomycetidae</taxon>
        <taxon>Chaetothyriales</taxon>
        <taxon>Herpotrichiellaceae</taxon>
        <taxon>Exophiala</taxon>
    </lineage>
</organism>
<dbReference type="Proteomes" id="UP000027920">
    <property type="component" value="Unassembled WGS sequence"/>
</dbReference>
<gene>
    <name evidence="1" type="ORF">A1O9_02484</name>
</gene>
<dbReference type="OrthoDB" id="3553363at2759"/>
<reference evidence="1 2" key="1">
    <citation type="submission" date="2013-03" db="EMBL/GenBank/DDBJ databases">
        <title>The Genome Sequence of Exophiala aquamarina CBS 119918.</title>
        <authorList>
            <consortium name="The Broad Institute Genomics Platform"/>
            <person name="Cuomo C."/>
            <person name="de Hoog S."/>
            <person name="Gorbushina A."/>
            <person name="Walker B."/>
            <person name="Young S.K."/>
            <person name="Zeng Q."/>
            <person name="Gargeya S."/>
            <person name="Fitzgerald M."/>
            <person name="Haas B."/>
            <person name="Abouelleil A."/>
            <person name="Allen A.W."/>
            <person name="Alvarado L."/>
            <person name="Arachchi H.M."/>
            <person name="Berlin A.M."/>
            <person name="Chapman S.B."/>
            <person name="Gainer-Dewar J."/>
            <person name="Goldberg J."/>
            <person name="Griggs A."/>
            <person name="Gujja S."/>
            <person name="Hansen M."/>
            <person name="Howarth C."/>
            <person name="Imamovic A."/>
            <person name="Ireland A."/>
            <person name="Larimer J."/>
            <person name="McCowan C."/>
            <person name="Murphy C."/>
            <person name="Pearson M."/>
            <person name="Poon T.W."/>
            <person name="Priest M."/>
            <person name="Roberts A."/>
            <person name="Saif S."/>
            <person name="Shea T."/>
            <person name="Sisk P."/>
            <person name="Sykes S."/>
            <person name="Wortman J."/>
            <person name="Nusbaum C."/>
            <person name="Birren B."/>
        </authorList>
    </citation>
    <scope>NUCLEOTIDE SEQUENCE [LARGE SCALE GENOMIC DNA]</scope>
    <source>
        <strain evidence="1 2">CBS 119918</strain>
    </source>
</reference>
<dbReference type="AlphaFoldDB" id="A0A072PZ67"/>
<keyword evidence="2" id="KW-1185">Reference proteome</keyword>
<dbReference type="RefSeq" id="XP_013263510.1">
    <property type="nucleotide sequence ID" value="XM_013408056.1"/>
</dbReference>
<sequence>MSGSADVNLQSLQAHSDFQKQLGAREWHLNLRAGPDCILILAEALLVVSRREAMALDLSGPGLKYEKLYADLRNCAGVGGETFKRTGERMKQVCRLADELGRPGGLV</sequence>
<dbReference type="VEuPathDB" id="FungiDB:A1O9_02484"/>
<protein>
    <submittedName>
        <fullName evidence="1">Uncharacterized protein</fullName>
    </submittedName>
</protein>
<comment type="caution">
    <text evidence="1">The sequence shown here is derived from an EMBL/GenBank/DDBJ whole genome shotgun (WGS) entry which is preliminary data.</text>
</comment>
<proteinExistence type="predicted"/>
<name>A0A072PZ67_9EURO</name>
<evidence type="ECO:0000313" key="1">
    <source>
        <dbReference type="EMBL" id="KEF60920.1"/>
    </source>
</evidence>